<name>A0A2A9NHG8_9AGAR</name>
<organism evidence="2 3">
    <name type="scientific">Amanita thiersii Skay4041</name>
    <dbReference type="NCBI Taxonomy" id="703135"/>
    <lineage>
        <taxon>Eukaryota</taxon>
        <taxon>Fungi</taxon>
        <taxon>Dikarya</taxon>
        <taxon>Basidiomycota</taxon>
        <taxon>Agaricomycotina</taxon>
        <taxon>Agaricomycetes</taxon>
        <taxon>Agaricomycetidae</taxon>
        <taxon>Agaricales</taxon>
        <taxon>Pluteineae</taxon>
        <taxon>Amanitaceae</taxon>
        <taxon>Amanita</taxon>
    </lineage>
</organism>
<evidence type="ECO:0000313" key="2">
    <source>
        <dbReference type="EMBL" id="PFH47103.1"/>
    </source>
</evidence>
<feature type="transmembrane region" description="Helical" evidence="1">
    <location>
        <begin position="120"/>
        <end position="140"/>
    </location>
</feature>
<sequence>MRWRIFVSEQPDYLSALAVVVLSSSPRLIKVLEPRASLLTTHKRTIRTLSLSLLQGTQSIYHEAKDITTEYIAYSQHPVFSSIRTLCHQCSHFSQTSRSLLDRYNQHHAAWEREFGPGSVWQIFLMLCLLVLYTLIKLGWVDFMMRQRFWALVTTGTMVLST</sequence>
<evidence type="ECO:0000313" key="3">
    <source>
        <dbReference type="Proteomes" id="UP000242287"/>
    </source>
</evidence>
<protein>
    <submittedName>
        <fullName evidence="2">Uncharacterized protein</fullName>
    </submittedName>
</protein>
<accession>A0A2A9NHG8</accession>
<gene>
    <name evidence="2" type="ORF">AMATHDRAFT_68421</name>
</gene>
<evidence type="ECO:0000256" key="1">
    <source>
        <dbReference type="SAM" id="Phobius"/>
    </source>
</evidence>
<keyword evidence="1" id="KW-0812">Transmembrane</keyword>
<dbReference type="EMBL" id="KZ302134">
    <property type="protein sequence ID" value="PFH47103.1"/>
    <property type="molecule type" value="Genomic_DNA"/>
</dbReference>
<dbReference type="Proteomes" id="UP000242287">
    <property type="component" value="Unassembled WGS sequence"/>
</dbReference>
<proteinExistence type="predicted"/>
<keyword evidence="1" id="KW-0472">Membrane</keyword>
<keyword evidence="1" id="KW-1133">Transmembrane helix</keyword>
<keyword evidence="3" id="KW-1185">Reference proteome</keyword>
<reference evidence="2 3" key="1">
    <citation type="submission" date="2014-02" db="EMBL/GenBank/DDBJ databases">
        <title>Transposable element dynamics among asymbiotic and ectomycorrhizal Amanita fungi.</title>
        <authorList>
            <consortium name="DOE Joint Genome Institute"/>
            <person name="Hess J."/>
            <person name="Skrede I."/>
            <person name="Wolfe B."/>
            <person name="LaButti K."/>
            <person name="Ohm R.A."/>
            <person name="Grigoriev I.V."/>
            <person name="Pringle A."/>
        </authorList>
    </citation>
    <scope>NUCLEOTIDE SEQUENCE [LARGE SCALE GENOMIC DNA]</scope>
    <source>
        <strain evidence="2 3">SKay4041</strain>
    </source>
</reference>
<dbReference type="AlphaFoldDB" id="A0A2A9NHG8"/>